<protein>
    <submittedName>
        <fullName evidence="2">Uncharacterized protein</fullName>
    </submittedName>
</protein>
<organism evidence="2">
    <name type="scientific">Anopheles coluzzii</name>
    <name type="common">African malaria mosquito</name>
    <dbReference type="NCBI Taxonomy" id="1518534"/>
    <lineage>
        <taxon>Eukaryota</taxon>
        <taxon>Metazoa</taxon>
        <taxon>Ecdysozoa</taxon>
        <taxon>Arthropoda</taxon>
        <taxon>Hexapoda</taxon>
        <taxon>Insecta</taxon>
        <taxon>Pterygota</taxon>
        <taxon>Neoptera</taxon>
        <taxon>Endopterygota</taxon>
        <taxon>Diptera</taxon>
        <taxon>Nematocera</taxon>
        <taxon>Culicoidea</taxon>
        <taxon>Culicidae</taxon>
        <taxon>Anophelinae</taxon>
        <taxon>Anopheles</taxon>
    </lineage>
</organism>
<feature type="compositionally biased region" description="Polar residues" evidence="1">
    <location>
        <begin position="154"/>
        <end position="169"/>
    </location>
</feature>
<name>A0A8W7P008_ANOCL</name>
<feature type="region of interest" description="Disordered" evidence="1">
    <location>
        <begin position="109"/>
        <end position="173"/>
    </location>
</feature>
<proteinExistence type="predicted"/>
<feature type="compositionally biased region" description="Pro residues" evidence="1">
    <location>
        <begin position="130"/>
        <end position="153"/>
    </location>
</feature>
<evidence type="ECO:0000313" key="2">
    <source>
        <dbReference type="EnsemblMetazoa" id="ACOM022982-PA.1"/>
    </source>
</evidence>
<accession>A0A8W7P008</accession>
<dbReference type="EnsemblMetazoa" id="ACOM022982-RA">
    <property type="protein sequence ID" value="ACOM022982-PA.1"/>
    <property type="gene ID" value="ACOM022982"/>
</dbReference>
<sequence length="510" mass="57086">MQIVALLPQHLALLQLVRRVALLGRIDQFLLQVAIEAGKVELHHRGQVAYGFGEHYRPTVARIGKLPPIGYVPLDGAGPKNLSVVGGHIGSRYEPCTILRSKSKNCSELQPSSTLVMRPSDPPGSFTPGAAPPDAPPPAPPEAPPPSLVPPPSTGSRTHPYSTTTSRASRGNVHTGLRNMIHELNLVRALHHVRLTNVPRAVIDLHAQVVLVVPPVQRGPVQTRHVHHHRLRDVTDRDRVRIVLRHVHAKVHPERLRVNLQQALDGVPHLVAPVADLLGDRARPQLHLRIVPALRHDRQTAVAVRFVTHHTVPVAVHRLALIAASPQILDRLCNLERIERAEQIADRLHRLYHPGAGQYGAARWAIVRRRLQLVDFRLERLEQYHQIVVPDRVRRFLRQQMLQPHVRVAPIVLGGTGDHPHCARRFRHKAQLHVVLELDAVVHALELVEARAHAQDFLYADRFQRVIAHRVTYLALERTLLAITTFSYSLYGVARRSTPLAGASFRCMIS</sequence>
<dbReference type="Proteomes" id="UP000075882">
    <property type="component" value="Unassembled WGS sequence"/>
</dbReference>
<reference evidence="2" key="1">
    <citation type="submission" date="2022-08" db="UniProtKB">
        <authorList>
            <consortium name="EnsemblMetazoa"/>
        </authorList>
    </citation>
    <scope>IDENTIFICATION</scope>
</reference>
<evidence type="ECO:0000256" key="1">
    <source>
        <dbReference type="SAM" id="MobiDB-lite"/>
    </source>
</evidence>
<dbReference type="AlphaFoldDB" id="A0A8W7P008"/>